<dbReference type="AlphaFoldDB" id="A0A1I0RTP7"/>
<dbReference type="InterPro" id="IPR006124">
    <property type="entry name" value="Metalloenzyme"/>
</dbReference>
<dbReference type="Gene3D" id="3.40.720.10">
    <property type="entry name" value="Alkaline Phosphatase, subunit A"/>
    <property type="match status" value="1"/>
</dbReference>
<name>A0A1I0RTP7_9BACT</name>
<evidence type="ECO:0000313" key="4">
    <source>
        <dbReference type="Proteomes" id="UP000199310"/>
    </source>
</evidence>
<sequence>MKNIWCAILLLSSSLAGFAQQHQTKNILLISIDGYRWKEVFEGADSALIYNRKYRDQDSSSLFKKYWAATPEQRREKLMPFFWNTIASKGQLYGNRNLGNEVNLRNKYWFSYPGRSETLCGYYDSTINSNDYPDNPNETILDFLGKQKGFNNKIVTIAGWNAVSRIVNRNRNHLPLINPMEKVSGPKLTEAQELANEIQDYLPAYFGHSVRFDVATYAIAKTYMKANNPRVTHIDFVDPDDFGHAGQYDSYLDAGHYLDAMIGSLWNMIQNDPFYKDQTTIFIYPDHSRGNGNQWTDHGANAAGSGDTWLAVIGPDTPATGEIKSAGTIYQDQIAQTAASLLGLHFTANHPVGAPIPGIKKTTK</sequence>
<evidence type="ECO:0000313" key="3">
    <source>
        <dbReference type="EMBL" id="SEW44685.1"/>
    </source>
</evidence>
<keyword evidence="4" id="KW-1185">Reference proteome</keyword>
<feature type="signal peptide" evidence="1">
    <location>
        <begin position="1"/>
        <end position="19"/>
    </location>
</feature>
<reference evidence="4" key="1">
    <citation type="submission" date="2016-10" db="EMBL/GenBank/DDBJ databases">
        <authorList>
            <person name="Varghese N."/>
            <person name="Submissions S."/>
        </authorList>
    </citation>
    <scope>NUCLEOTIDE SEQUENCE [LARGE SCALE GENOMIC DNA]</scope>
    <source>
        <strain evidence="4">DSM 3695</strain>
    </source>
</reference>
<feature type="domain" description="Metalloenzyme" evidence="2">
    <location>
        <begin position="219"/>
        <end position="301"/>
    </location>
</feature>
<dbReference type="RefSeq" id="WP_089896603.1">
    <property type="nucleotide sequence ID" value="NZ_FOJG01000001.1"/>
</dbReference>
<dbReference type="Pfam" id="PF01676">
    <property type="entry name" value="Metalloenzyme"/>
    <property type="match status" value="1"/>
</dbReference>
<protein>
    <recommendedName>
        <fullName evidence="2">Metalloenzyme domain-containing protein</fullName>
    </recommendedName>
</protein>
<dbReference type="InterPro" id="IPR017850">
    <property type="entry name" value="Alkaline_phosphatase_core_sf"/>
</dbReference>
<dbReference type="GO" id="GO:0046872">
    <property type="term" value="F:metal ion binding"/>
    <property type="evidence" value="ECO:0007669"/>
    <property type="project" value="InterPro"/>
</dbReference>
<dbReference type="EMBL" id="FOJG01000001">
    <property type="protein sequence ID" value="SEW44685.1"/>
    <property type="molecule type" value="Genomic_DNA"/>
</dbReference>
<dbReference type="SUPFAM" id="SSF53649">
    <property type="entry name" value="Alkaline phosphatase-like"/>
    <property type="match status" value="1"/>
</dbReference>
<keyword evidence="1" id="KW-0732">Signal</keyword>
<organism evidence="3 4">
    <name type="scientific">Chitinophaga arvensicola</name>
    <dbReference type="NCBI Taxonomy" id="29529"/>
    <lineage>
        <taxon>Bacteria</taxon>
        <taxon>Pseudomonadati</taxon>
        <taxon>Bacteroidota</taxon>
        <taxon>Chitinophagia</taxon>
        <taxon>Chitinophagales</taxon>
        <taxon>Chitinophagaceae</taxon>
        <taxon>Chitinophaga</taxon>
    </lineage>
</organism>
<evidence type="ECO:0000256" key="1">
    <source>
        <dbReference type="SAM" id="SignalP"/>
    </source>
</evidence>
<evidence type="ECO:0000259" key="2">
    <source>
        <dbReference type="Pfam" id="PF01676"/>
    </source>
</evidence>
<dbReference type="GO" id="GO:0003824">
    <property type="term" value="F:catalytic activity"/>
    <property type="evidence" value="ECO:0007669"/>
    <property type="project" value="InterPro"/>
</dbReference>
<dbReference type="OrthoDB" id="9791578at2"/>
<dbReference type="Proteomes" id="UP000199310">
    <property type="component" value="Unassembled WGS sequence"/>
</dbReference>
<proteinExistence type="predicted"/>
<gene>
    <name evidence="3" type="ORF">SAMN04488122_3365</name>
</gene>
<accession>A0A1I0RTP7</accession>
<feature type="chain" id="PRO_5011480874" description="Metalloenzyme domain-containing protein" evidence="1">
    <location>
        <begin position="20"/>
        <end position="364"/>
    </location>
</feature>
<dbReference type="STRING" id="29529.SAMN04488122_3365"/>